<evidence type="ECO:0000313" key="2">
    <source>
        <dbReference type="EMBL" id="CAD7446583.1"/>
    </source>
</evidence>
<feature type="region of interest" description="Disordered" evidence="1">
    <location>
        <begin position="118"/>
        <end position="142"/>
    </location>
</feature>
<organism evidence="2">
    <name type="scientific">Timema bartmani</name>
    <dbReference type="NCBI Taxonomy" id="61472"/>
    <lineage>
        <taxon>Eukaryota</taxon>
        <taxon>Metazoa</taxon>
        <taxon>Ecdysozoa</taxon>
        <taxon>Arthropoda</taxon>
        <taxon>Hexapoda</taxon>
        <taxon>Insecta</taxon>
        <taxon>Pterygota</taxon>
        <taxon>Neoptera</taxon>
        <taxon>Polyneoptera</taxon>
        <taxon>Phasmatodea</taxon>
        <taxon>Timematodea</taxon>
        <taxon>Timematoidea</taxon>
        <taxon>Timematidae</taxon>
        <taxon>Timema</taxon>
    </lineage>
</organism>
<dbReference type="EMBL" id="OD568124">
    <property type="protein sequence ID" value="CAD7446583.1"/>
    <property type="molecule type" value="Genomic_DNA"/>
</dbReference>
<reference evidence="2" key="1">
    <citation type="submission" date="2020-11" db="EMBL/GenBank/DDBJ databases">
        <authorList>
            <person name="Tran Van P."/>
        </authorList>
    </citation>
    <scope>NUCLEOTIDE SEQUENCE</scope>
</reference>
<proteinExistence type="predicted"/>
<gene>
    <name evidence="2" type="ORF">TBIB3V08_LOCUS8911</name>
</gene>
<sequence>MNSHLRGGRVENHLGKTTSSSPEGDSNLYRPFLGSLAQHETSALSNYTTKENYLLIILARSPGVGDDPGAMLEWEDADRFSFEDSDRFEEDSLCSWSSEPESLCNNWRGWKRPTLGSGTFGTSKRSVEESGKTTFSTPNRDSNLNHPIISNLVYCESSVLDHAGTAADFSH</sequence>
<feature type="region of interest" description="Disordered" evidence="1">
    <location>
        <begin position="1"/>
        <end position="26"/>
    </location>
</feature>
<dbReference type="AlphaFoldDB" id="A0A7R9I3S3"/>
<name>A0A7R9I3S3_9NEOP</name>
<accession>A0A7R9I3S3</accession>
<evidence type="ECO:0000256" key="1">
    <source>
        <dbReference type="SAM" id="MobiDB-lite"/>
    </source>
</evidence>
<protein>
    <submittedName>
        <fullName evidence="2">Uncharacterized protein</fullName>
    </submittedName>
</protein>
<feature type="compositionally biased region" description="Polar residues" evidence="1">
    <location>
        <begin position="132"/>
        <end position="142"/>
    </location>
</feature>
<feature type="compositionally biased region" description="Polar residues" evidence="1">
    <location>
        <begin position="15"/>
        <end position="24"/>
    </location>
</feature>